<dbReference type="FunFam" id="3.30.420.150:FF:000001">
    <property type="entry name" value="Guanosine-5'-triphosphate,3'-diphosphate pyrophosphatase"/>
    <property type="match status" value="1"/>
</dbReference>
<proteinExistence type="inferred from homology"/>
<dbReference type="Gene3D" id="1.10.3210.10">
    <property type="entry name" value="Hypothetical protein af1432"/>
    <property type="match status" value="1"/>
</dbReference>
<evidence type="ECO:0000256" key="5">
    <source>
        <dbReference type="ARBA" id="ARBA00047607"/>
    </source>
</evidence>
<dbReference type="GO" id="GO:0004309">
    <property type="term" value="F:exopolyphosphatase activity"/>
    <property type="evidence" value="ECO:0007669"/>
    <property type="project" value="UniProtKB-EC"/>
</dbReference>
<sequence>MPKDQPVNETFAAIDLGSNSFHMIVCRLSNGELHVEDKLREMVRLGAGLDKKNRLDNETQERALACLERFGQRLHGLPPQRIRAAGTNTLRIARNASNFLARAEQALGHSIEIIAGTEEARLIYLGVVHSTGADEKRRFVMDIGGGSTELIIGEGFEPRYMQSLYMGCVSMTRDYFADGAITPKAVKRAELAAQVELAPVKATYRNMGWGKTLGASGSIRAIRNVVQAEGWSDDGITLDSLKTLRTAMLDAGHIDKLSFKGLTAERAPVFPGGVMILLATFKTLGIEQMQVSDGALREGLIHDLLGRVHHEDVRGRAVNNLARRYHVDLPHAQQVVETVQACVAQVADSWSLNPQEGRQWLQWAALLHEIGLDIAHSGFHKHGAYIAEFTDLSGFSRNQQRLLATLIRTHRRRLSATAFDHLVEKHQHRARHWTILLRLAVLLHRSRSPETLPAFKLKASKDSLTIKFPEDWLDTHLLTQTDLAQEANHLQAAAFSLRFS</sequence>
<evidence type="ECO:0000313" key="8">
    <source>
        <dbReference type="EMBL" id="VAW95601.1"/>
    </source>
</evidence>
<evidence type="ECO:0000256" key="1">
    <source>
        <dbReference type="ARBA" id="ARBA00007125"/>
    </source>
</evidence>
<dbReference type="InterPro" id="IPR043129">
    <property type="entry name" value="ATPase_NBD"/>
</dbReference>
<dbReference type="AlphaFoldDB" id="A0A3B0ZV35"/>
<keyword evidence="4 8" id="KW-0378">Hydrolase</keyword>
<dbReference type="EMBL" id="UOFU01000077">
    <property type="protein sequence ID" value="VAW95601.1"/>
    <property type="molecule type" value="Genomic_DNA"/>
</dbReference>
<dbReference type="InterPro" id="IPR048950">
    <property type="entry name" value="Ppx_GppA_C"/>
</dbReference>
<dbReference type="Pfam" id="PF02541">
    <property type="entry name" value="Ppx-GppA"/>
    <property type="match status" value="1"/>
</dbReference>
<evidence type="ECO:0000256" key="4">
    <source>
        <dbReference type="ARBA" id="ARBA00022801"/>
    </source>
</evidence>
<dbReference type="Pfam" id="PF21447">
    <property type="entry name" value="Ppx-GppA_III"/>
    <property type="match status" value="1"/>
</dbReference>
<dbReference type="Gene3D" id="3.30.420.40">
    <property type="match status" value="1"/>
</dbReference>
<dbReference type="PIRSF" id="PIRSF001267">
    <property type="entry name" value="Pyrophosphatase_GppA_Ppx"/>
    <property type="match status" value="1"/>
</dbReference>
<dbReference type="Gene3D" id="3.30.420.150">
    <property type="entry name" value="Exopolyphosphatase. Domain 2"/>
    <property type="match status" value="1"/>
</dbReference>
<evidence type="ECO:0000256" key="2">
    <source>
        <dbReference type="ARBA" id="ARBA00012451"/>
    </source>
</evidence>
<evidence type="ECO:0000259" key="7">
    <source>
        <dbReference type="Pfam" id="PF21447"/>
    </source>
</evidence>
<dbReference type="InterPro" id="IPR022371">
    <property type="entry name" value="Exopolyphosphatase"/>
</dbReference>
<reference evidence="8" key="1">
    <citation type="submission" date="2018-06" db="EMBL/GenBank/DDBJ databases">
        <authorList>
            <person name="Zhirakovskaya E."/>
        </authorList>
    </citation>
    <scope>NUCLEOTIDE SEQUENCE</scope>
</reference>
<dbReference type="PANTHER" id="PTHR30005">
    <property type="entry name" value="EXOPOLYPHOSPHATASE"/>
    <property type="match status" value="1"/>
</dbReference>
<name>A0A3B0ZV35_9ZZZZ</name>
<dbReference type="EC" id="3.6.1.11" evidence="2"/>
<evidence type="ECO:0000256" key="3">
    <source>
        <dbReference type="ARBA" id="ARBA00020416"/>
    </source>
</evidence>
<dbReference type="GO" id="GO:0006793">
    <property type="term" value="P:phosphorus metabolic process"/>
    <property type="evidence" value="ECO:0007669"/>
    <property type="project" value="InterPro"/>
</dbReference>
<gene>
    <name evidence="8" type="ORF">MNBD_GAMMA20-2401</name>
</gene>
<dbReference type="NCBIfam" id="TIGR03706">
    <property type="entry name" value="exo_poly_only"/>
    <property type="match status" value="1"/>
</dbReference>
<comment type="similarity">
    <text evidence="1">Belongs to the GppA/Ppx family.</text>
</comment>
<dbReference type="InterPro" id="IPR003695">
    <property type="entry name" value="Ppx_GppA_N"/>
</dbReference>
<evidence type="ECO:0000259" key="6">
    <source>
        <dbReference type="Pfam" id="PF02541"/>
    </source>
</evidence>
<organism evidence="8">
    <name type="scientific">hydrothermal vent metagenome</name>
    <dbReference type="NCBI Taxonomy" id="652676"/>
    <lineage>
        <taxon>unclassified sequences</taxon>
        <taxon>metagenomes</taxon>
        <taxon>ecological metagenomes</taxon>
    </lineage>
</organism>
<feature type="domain" description="Ppx/GppA phosphatase N-terminal" evidence="6">
    <location>
        <begin position="25"/>
        <end position="306"/>
    </location>
</feature>
<dbReference type="PANTHER" id="PTHR30005:SF0">
    <property type="entry name" value="RETROGRADE REGULATION PROTEIN 2"/>
    <property type="match status" value="1"/>
</dbReference>
<dbReference type="CDD" id="cd24053">
    <property type="entry name" value="ASKHA_NBD_EcPPX-GppA-like"/>
    <property type="match status" value="1"/>
</dbReference>
<comment type="catalytic activity">
    <reaction evidence="5">
        <text>[phosphate](n) + H2O = [phosphate](n-1) + phosphate + H(+)</text>
        <dbReference type="Rhea" id="RHEA:21528"/>
        <dbReference type="Rhea" id="RHEA-COMP:9859"/>
        <dbReference type="Rhea" id="RHEA-COMP:14279"/>
        <dbReference type="ChEBI" id="CHEBI:15377"/>
        <dbReference type="ChEBI" id="CHEBI:15378"/>
        <dbReference type="ChEBI" id="CHEBI:16838"/>
        <dbReference type="ChEBI" id="CHEBI:43474"/>
        <dbReference type="EC" id="3.6.1.11"/>
    </reaction>
</comment>
<accession>A0A3B0ZV35</accession>
<feature type="domain" description="Ppx/GppA phosphatase C-terminal" evidence="7">
    <location>
        <begin position="313"/>
        <end position="486"/>
    </location>
</feature>
<protein>
    <recommendedName>
        <fullName evidence="3">Exopolyphosphatase</fullName>
        <ecNumber evidence="2">3.6.1.11</ecNumber>
    </recommendedName>
</protein>
<dbReference type="SUPFAM" id="SSF53067">
    <property type="entry name" value="Actin-like ATPase domain"/>
    <property type="match status" value="2"/>
</dbReference>
<dbReference type="InterPro" id="IPR030673">
    <property type="entry name" value="PyroPPase_GppA_Ppx"/>
</dbReference>
<dbReference type="InterPro" id="IPR050273">
    <property type="entry name" value="GppA/Ppx_hydrolase"/>
</dbReference>
<dbReference type="SUPFAM" id="SSF109604">
    <property type="entry name" value="HD-domain/PDEase-like"/>
    <property type="match status" value="1"/>
</dbReference>
<dbReference type="FunFam" id="3.30.420.40:FF:000023">
    <property type="entry name" value="Guanosine-5'-triphosphate,3'-diphosphate pyrophosphatase"/>
    <property type="match status" value="1"/>
</dbReference>